<organism evidence="2">
    <name type="scientific">uncultured Caudovirales phage</name>
    <dbReference type="NCBI Taxonomy" id="2100421"/>
    <lineage>
        <taxon>Viruses</taxon>
        <taxon>Duplodnaviria</taxon>
        <taxon>Heunggongvirae</taxon>
        <taxon>Uroviricota</taxon>
        <taxon>Caudoviricetes</taxon>
        <taxon>Peduoviridae</taxon>
        <taxon>Maltschvirus</taxon>
        <taxon>Maltschvirus maltsch</taxon>
    </lineage>
</organism>
<protein>
    <submittedName>
        <fullName evidence="2">Terminase-like family</fullName>
    </submittedName>
</protein>
<evidence type="ECO:0000313" key="1">
    <source>
        <dbReference type="EMBL" id="CAB4172159.1"/>
    </source>
</evidence>
<dbReference type="EMBL" id="LR797103">
    <property type="protein sequence ID" value="CAB4187421.1"/>
    <property type="molecule type" value="Genomic_DNA"/>
</dbReference>
<evidence type="ECO:0000313" key="3">
    <source>
        <dbReference type="EMBL" id="CAB4199801.1"/>
    </source>
</evidence>
<dbReference type="Gene3D" id="3.30.420.280">
    <property type="match status" value="1"/>
</dbReference>
<reference evidence="2" key="1">
    <citation type="submission" date="2020-05" db="EMBL/GenBank/DDBJ databases">
        <authorList>
            <person name="Chiriac C."/>
            <person name="Salcher M."/>
            <person name="Ghai R."/>
            <person name="Kavagutti S V."/>
        </authorList>
    </citation>
    <scope>NUCLEOTIDE SEQUENCE</scope>
</reference>
<accession>A0A6J5R1D4</accession>
<sequence>MFKIDLSRLESLSVEDRKLVESELRLVEEVRAANPLEAYVPHVKQVVFHESTDDLKVFLGGNRSGKTTAGIVDDLIQALSPGDVPDHLLGFKRWSPPFFCRVITPDLGQTLDQVILQKIREWCPPSALQGGSLDKAFDQRLRVLRFANGSWFQFMSNDQDLDKFGGAALHRIHYDEEPRQNIRKESLARLIDFGGDEVFTMTPLQGMSWMYDDVWTPFVEGRLSHATVVTVDMDDNPHLDERTKVRVLAEYSDEERQARKSGLFVHFAGLVYNEFDLDVHVVTPLESIPEGVEVFGGIDPGIRHMAAVVLCYLDAEDNLVVFDELALQGLTISEVCKEIDLRLARWDVRPRWWVIDPAARNKSNQTGRSDQMEFADHGIFTSPGQNAVRPGINKVKERLRASRIQISSECPVLISEFRKYRWSTPRRSENDAREAPVKRDDHLLDALRYVVMSRPLVPIVDVGESLSVQERMFRDSLKRLDRVVHDAGFGPGQFC</sequence>
<dbReference type="EMBL" id="LR797295">
    <property type="protein sequence ID" value="CAB4199801.1"/>
    <property type="molecule type" value="Genomic_DNA"/>
</dbReference>
<dbReference type="Pfam" id="PF03237">
    <property type="entry name" value="Terminase_6N"/>
    <property type="match status" value="1"/>
</dbReference>
<dbReference type="Gene3D" id="3.40.50.300">
    <property type="entry name" value="P-loop containing nucleotide triphosphate hydrolases"/>
    <property type="match status" value="1"/>
</dbReference>
<evidence type="ECO:0000313" key="2">
    <source>
        <dbReference type="EMBL" id="CAB4187421.1"/>
    </source>
</evidence>
<name>A0A6J5R1D4_9CAUD</name>
<dbReference type="InterPro" id="IPR027417">
    <property type="entry name" value="P-loop_NTPase"/>
</dbReference>
<gene>
    <name evidence="2" type="ORF">UFOVP1156_22</name>
    <name evidence="3" type="ORF">UFOVP1346_6</name>
    <name evidence="1" type="ORF">UFOVP921_46</name>
</gene>
<dbReference type="EMBL" id="LR796875">
    <property type="protein sequence ID" value="CAB4172159.1"/>
    <property type="molecule type" value="Genomic_DNA"/>
</dbReference>
<proteinExistence type="predicted"/>